<reference evidence="3" key="1">
    <citation type="submission" date="2021-01" db="EMBL/GenBank/DDBJ databases">
        <title>Genome sequence of strain Noviherbaspirillum sp. DKR-6.</title>
        <authorList>
            <person name="Chaudhary D.K."/>
        </authorList>
    </citation>
    <scope>NUCLEOTIDE SEQUENCE</scope>
    <source>
        <strain evidence="3">DKR-6</strain>
    </source>
</reference>
<dbReference type="EMBL" id="JAEPBG010000001">
    <property type="protein sequence ID" value="MBK4733359.1"/>
    <property type="molecule type" value="Genomic_DNA"/>
</dbReference>
<dbReference type="Proteomes" id="UP000622890">
    <property type="component" value="Unassembled WGS sequence"/>
</dbReference>
<organism evidence="3 4">
    <name type="scientific">Noviherbaspirillum pedocola</name>
    <dbReference type="NCBI Taxonomy" id="2801341"/>
    <lineage>
        <taxon>Bacteria</taxon>
        <taxon>Pseudomonadati</taxon>
        <taxon>Pseudomonadota</taxon>
        <taxon>Betaproteobacteria</taxon>
        <taxon>Burkholderiales</taxon>
        <taxon>Oxalobacteraceae</taxon>
        <taxon>Noviherbaspirillum</taxon>
    </lineage>
</organism>
<dbReference type="AlphaFoldDB" id="A0A934W6C1"/>
<evidence type="ECO:0000313" key="4">
    <source>
        <dbReference type="Proteomes" id="UP000622890"/>
    </source>
</evidence>
<dbReference type="Pfam" id="PF09791">
    <property type="entry name" value="Oxidored-like"/>
    <property type="match status" value="1"/>
</dbReference>
<gene>
    <name evidence="3" type="ORF">JJB74_01820</name>
</gene>
<protein>
    <submittedName>
        <fullName evidence="3">Oxidoreductase</fullName>
    </submittedName>
</protein>
<evidence type="ECO:0000256" key="1">
    <source>
        <dbReference type="SAM" id="MobiDB-lite"/>
    </source>
</evidence>
<feature type="domain" description="Oxidoreductase-like" evidence="2">
    <location>
        <begin position="10"/>
        <end position="50"/>
    </location>
</feature>
<accession>A0A934W6C1</accession>
<name>A0A934W6C1_9BURK</name>
<comment type="caution">
    <text evidence="3">The sequence shown here is derived from an EMBL/GenBank/DDBJ whole genome shotgun (WGS) entry which is preliminary data.</text>
</comment>
<sequence length="61" mass="7311">MNPSFPTDPRPEPPERPDDSECCQSGCDPCIFDWYYQEMDRYREELKAWEERHPELMGGSR</sequence>
<feature type="compositionally biased region" description="Basic and acidic residues" evidence="1">
    <location>
        <begin position="9"/>
        <end position="19"/>
    </location>
</feature>
<proteinExistence type="predicted"/>
<feature type="region of interest" description="Disordered" evidence="1">
    <location>
        <begin position="1"/>
        <end position="22"/>
    </location>
</feature>
<evidence type="ECO:0000259" key="2">
    <source>
        <dbReference type="Pfam" id="PF09791"/>
    </source>
</evidence>
<dbReference type="InterPro" id="IPR019180">
    <property type="entry name" value="Oxidoreductase-like_N"/>
</dbReference>
<keyword evidence="4" id="KW-1185">Reference proteome</keyword>
<evidence type="ECO:0000313" key="3">
    <source>
        <dbReference type="EMBL" id="MBK4733359.1"/>
    </source>
</evidence>